<reference evidence="2" key="1">
    <citation type="submission" date="2023-03" db="EMBL/GenBank/DDBJ databases">
        <title>Massive genome expansion in bonnet fungi (Mycena s.s.) driven by repeated elements and novel gene families across ecological guilds.</title>
        <authorList>
            <consortium name="Lawrence Berkeley National Laboratory"/>
            <person name="Harder C.B."/>
            <person name="Miyauchi S."/>
            <person name="Viragh M."/>
            <person name="Kuo A."/>
            <person name="Thoen E."/>
            <person name="Andreopoulos B."/>
            <person name="Lu D."/>
            <person name="Skrede I."/>
            <person name="Drula E."/>
            <person name="Henrissat B."/>
            <person name="Morin E."/>
            <person name="Kohler A."/>
            <person name="Barry K."/>
            <person name="LaButti K."/>
            <person name="Morin E."/>
            <person name="Salamov A."/>
            <person name="Lipzen A."/>
            <person name="Mereny Z."/>
            <person name="Hegedus B."/>
            <person name="Baldrian P."/>
            <person name="Stursova M."/>
            <person name="Weitz H."/>
            <person name="Taylor A."/>
            <person name="Grigoriev I.V."/>
            <person name="Nagy L.G."/>
            <person name="Martin F."/>
            <person name="Kauserud H."/>
        </authorList>
    </citation>
    <scope>NUCLEOTIDE SEQUENCE</scope>
    <source>
        <strain evidence="2">9144</strain>
    </source>
</reference>
<proteinExistence type="predicted"/>
<dbReference type="GO" id="GO:0004029">
    <property type="term" value="F:aldehyde dehydrogenase (NAD+) activity"/>
    <property type="evidence" value="ECO:0007669"/>
    <property type="project" value="TreeGrafter"/>
</dbReference>
<dbReference type="Pfam" id="PF01370">
    <property type="entry name" value="Epimerase"/>
    <property type="match status" value="1"/>
</dbReference>
<dbReference type="InterPro" id="IPR036291">
    <property type="entry name" value="NAD(P)-bd_dom_sf"/>
</dbReference>
<organism evidence="2 3">
    <name type="scientific">Mycena pura</name>
    <dbReference type="NCBI Taxonomy" id="153505"/>
    <lineage>
        <taxon>Eukaryota</taxon>
        <taxon>Fungi</taxon>
        <taxon>Dikarya</taxon>
        <taxon>Basidiomycota</taxon>
        <taxon>Agaricomycotina</taxon>
        <taxon>Agaricomycetes</taxon>
        <taxon>Agaricomycetidae</taxon>
        <taxon>Agaricales</taxon>
        <taxon>Marasmiineae</taxon>
        <taxon>Mycenaceae</taxon>
        <taxon>Mycena</taxon>
    </lineage>
</organism>
<evidence type="ECO:0000313" key="3">
    <source>
        <dbReference type="Proteomes" id="UP001219525"/>
    </source>
</evidence>
<dbReference type="PANTHER" id="PTHR48079">
    <property type="entry name" value="PROTEIN YEEZ"/>
    <property type="match status" value="1"/>
</dbReference>
<dbReference type="GO" id="GO:0005737">
    <property type="term" value="C:cytoplasm"/>
    <property type="evidence" value="ECO:0007669"/>
    <property type="project" value="TreeGrafter"/>
</dbReference>
<dbReference type="InterPro" id="IPR051783">
    <property type="entry name" value="NAD(P)-dependent_oxidoreduct"/>
</dbReference>
<accession>A0AAD6YEV4</accession>
<dbReference type="Gene3D" id="3.40.50.720">
    <property type="entry name" value="NAD(P)-binding Rossmann-like Domain"/>
    <property type="match status" value="1"/>
</dbReference>
<sequence>MKVLVLGATGFIGFPTAQALVRAGHTVYGLARTEAKAKTLAAEEIIPVLGDVDSDNWIPLIAKLDVILEAVGGGEIATQARATFERVVKAVADLRPADAPLLSYIYTSGVWVHGDSRTEVVSDTTPIVQPVALVKWRPAVEQLVVRSTAVNGIVVRPSILYGRSASLLAMLFGPAAQGHVTWPGTPGARYSVIHADDLADLYVRVAEKSSLLGGKIFDASNPNFVSVDELLQRVVEISGAKGPYEYKKPSNLFEEAIAASGLNRAYLATSLLGWSPKKPGLIEGLDVYYAAWLASK</sequence>
<gene>
    <name evidence="2" type="ORF">GGX14DRAFT_457421</name>
</gene>
<dbReference type="InterPro" id="IPR001509">
    <property type="entry name" value="Epimerase_deHydtase"/>
</dbReference>
<evidence type="ECO:0000313" key="2">
    <source>
        <dbReference type="EMBL" id="KAJ7206251.1"/>
    </source>
</evidence>
<feature type="domain" description="NAD-dependent epimerase/dehydratase" evidence="1">
    <location>
        <begin position="3"/>
        <end position="209"/>
    </location>
</feature>
<keyword evidence="3" id="KW-1185">Reference proteome</keyword>
<dbReference type="Proteomes" id="UP001219525">
    <property type="component" value="Unassembled WGS sequence"/>
</dbReference>
<comment type="caution">
    <text evidence="2">The sequence shown here is derived from an EMBL/GenBank/DDBJ whole genome shotgun (WGS) entry which is preliminary data.</text>
</comment>
<dbReference type="EMBL" id="JARJCW010000040">
    <property type="protein sequence ID" value="KAJ7206251.1"/>
    <property type="molecule type" value="Genomic_DNA"/>
</dbReference>
<dbReference type="SUPFAM" id="SSF51735">
    <property type="entry name" value="NAD(P)-binding Rossmann-fold domains"/>
    <property type="match status" value="1"/>
</dbReference>
<name>A0AAD6YEV4_9AGAR</name>
<protein>
    <recommendedName>
        <fullName evidence="1">NAD-dependent epimerase/dehydratase domain-containing protein</fullName>
    </recommendedName>
</protein>
<evidence type="ECO:0000259" key="1">
    <source>
        <dbReference type="Pfam" id="PF01370"/>
    </source>
</evidence>
<dbReference type="PANTHER" id="PTHR48079:SF3">
    <property type="entry name" value="NAD-DEPENDENT EPIMERASE_DEHYDRATASE DOMAIN-CONTAINING PROTEIN"/>
    <property type="match status" value="1"/>
</dbReference>
<dbReference type="AlphaFoldDB" id="A0AAD6YEV4"/>